<name>A0A0C1TL81_9BACT</name>
<evidence type="ECO:0000313" key="9">
    <source>
        <dbReference type="EMBL" id="KIE41634.1"/>
    </source>
</evidence>
<keyword evidence="2" id="KW-0813">Transport</keyword>
<evidence type="ECO:0000256" key="2">
    <source>
        <dbReference type="ARBA" id="ARBA00022448"/>
    </source>
</evidence>
<comment type="subcellular location">
    <subcellularLocation>
        <location evidence="1">Membrane</location>
    </subcellularLocation>
</comment>
<dbReference type="EMBL" id="JXBL01000001">
    <property type="protein sequence ID" value="KIE41634.1"/>
    <property type="molecule type" value="Genomic_DNA"/>
</dbReference>
<dbReference type="GO" id="GO:0009055">
    <property type="term" value="F:electron transfer activity"/>
    <property type="evidence" value="ECO:0007669"/>
    <property type="project" value="TreeGrafter"/>
</dbReference>
<dbReference type="Gene3D" id="1.10.1130.10">
    <property type="entry name" value="Flavocytochrome C3, Chain A"/>
    <property type="match status" value="1"/>
</dbReference>
<dbReference type="SUPFAM" id="SSF48695">
    <property type="entry name" value="Multiheme cytochromes"/>
    <property type="match status" value="1"/>
</dbReference>
<dbReference type="CDD" id="cd21555">
    <property type="entry name" value="OmcS-like"/>
    <property type="match status" value="1"/>
</dbReference>
<keyword evidence="7" id="KW-0472">Membrane</keyword>
<dbReference type="InterPro" id="IPR051174">
    <property type="entry name" value="Cytochrome_c-type_ET"/>
</dbReference>
<evidence type="ECO:0000256" key="1">
    <source>
        <dbReference type="ARBA" id="ARBA00004370"/>
    </source>
</evidence>
<protein>
    <submittedName>
        <fullName evidence="9">Cytochrome C</fullName>
    </submittedName>
</protein>
<evidence type="ECO:0000256" key="6">
    <source>
        <dbReference type="ARBA" id="ARBA00023004"/>
    </source>
</evidence>
<comment type="caution">
    <text evidence="9">The sequence shown here is derived from an EMBL/GenBank/DDBJ whole genome shotgun (WGS) entry which is preliminary data.</text>
</comment>
<dbReference type="GO" id="GO:0046872">
    <property type="term" value="F:metal ion binding"/>
    <property type="evidence" value="ECO:0007669"/>
    <property type="project" value="UniProtKB-KW"/>
</dbReference>
<organism evidence="9 10">
    <name type="scientific">Geobacter soli</name>
    <dbReference type="NCBI Taxonomy" id="1510391"/>
    <lineage>
        <taxon>Bacteria</taxon>
        <taxon>Pseudomonadati</taxon>
        <taxon>Thermodesulfobacteriota</taxon>
        <taxon>Desulfuromonadia</taxon>
        <taxon>Geobacterales</taxon>
        <taxon>Geobacteraceae</taxon>
        <taxon>Geobacter</taxon>
    </lineage>
</organism>
<dbReference type="InterPro" id="IPR036280">
    <property type="entry name" value="Multihaem_cyt_sf"/>
</dbReference>
<keyword evidence="3" id="KW-0349">Heme</keyword>
<proteinExistence type="predicted"/>
<gene>
    <name evidence="9" type="ORF">SE37_02825</name>
</gene>
<dbReference type="RefSeq" id="WP_039643444.1">
    <property type="nucleotide sequence ID" value="NZ_JXBL01000001.1"/>
</dbReference>
<feature type="chain" id="PRO_5002138873" evidence="8">
    <location>
        <begin position="26"/>
        <end position="430"/>
    </location>
</feature>
<keyword evidence="8" id="KW-0732">Signal</keyword>
<sequence length="430" mass="45440">MKRFKTLPVTAAALLVLGATGTGWAFHSGGVAECEGCHTMHNSLGGQQMNAATAQFTTGPYLLQGTDQSSSCLNCHQHAGDTGPSSYHISTAESDMPAGSPPLQLTPGGDFGWLKKTYSWVPRAGAATEWSHGERKGHNIVAADYNYVADSTITAAPGSMNTPYPANQFSCISCHDPHGTYRITSLGVQAKTGKPIKSSGSYGAVPDATTAVGVYRLLGGAGYKPKSLSSGDAFAFAAPYAVAPNSYNRSEATSDTRVAYGRSMSLWCANCHGQMHTTFGTLVHPADQNLGPYVTQIYNSYKKSGDLSGSVAASFSSLVPFQSDNTHDLNALKTQTTSTAGPISTDRVMCLSCHRAHASGFDSMMRYGLGNEFMTVADAAGNPVWPDPVTNAAQAQGRTVAETQQAYYGRPPTNFAPFQRVLCNKCHAKD</sequence>
<dbReference type="PANTHER" id="PTHR30333:SF1">
    <property type="entry name" value="CYTOCHROME C-TYPE PROTEIN NAPC"/>
    <property type="match status" value="1"/>
</dbReference>
<keyword evidence="6" id="KW-0408">Iron</keyword>
<evidence type="ECO:0000256" key="7">
    <source>
        <dbReference type="ARBA" id="ARBA00023136"/>
    </source>
</evidence>
<dbReference type="Proteomes" id="UP000031433">
    <property type="component" value="Unassembled WGS sequence"/>
</dbReference>
<accession>A0A0C1TL81</accession>
<evidence type="ECO:0000256" key="8">
    <source>
        <dbReference type="SAM" id="SignalP"/>
    </source>
</evidence>
<evidence type="ECO:0000313" key="10">
    <source>
        <dbReference type="Proteomes" id="UP000031433"/>
    </source>
</evidence>
<dbReference type="GO" id="GO:0016020">
    <property type="term" value="C:membrane"/>
    <property type="evidence" value="ECO:0007669"/>
    <property type="project" value="UniProtKB-SubCell"/>
</dbReference>
<evidence type="ECO:0000256" key="4">
    <source>
        <dbReference type="ARBA" id="ARBA00022723"/>
    </source>
</evidence>
<keyword evidence="10" id="KW-1185">Reference proteome</keyword>
<evidence type="ECO:0000256" key="5">
    <source>
        <dbReference type="ARBA" id="ARBA00022982"/>
    </source>
</evidence>
<dbReference type="GO" id="GO:0009061">
    <property type="term" value="P:anaerobic respiration"/>
    <property type="evidence" value="ECO:0007669"/>
    <property type="project" value="TreeGrafter"/>
</dbReference>
<keyword evidence="4" id="KW-0479">Metal-binding</keyword>
<dbReference type="PANTHER" id="PTHR30333">
    <property type="entry name" value="CYTOCHROME C-TYPE PROTEIN"/>
    <property type="match status" value="1"/>
</dbReference>
<evidence type="ECO:0000256" key="3">
    <source>
        <dbReference type="ARBA" id="ARBA00022617"/>
    </source>
</evidence>
<feature type="signal peptide" evidence="8">
    <location>
        <begin position="1"/>
        <end position="25"/>
    </location>
</feature>
<reference evidence="9 10" key="1">
    <citation type="submission" date="2015-01" db="EMBL/GenBank/DDBJ databases">
        <title>Genome sequence of the anaerobic bacterium Geobacter soli GSS01, a dissimilatory Fe(III) reducer from soil.</title>
        <authorList>
            <person name="Yang G."/>
            <person name="Zhou S."/>
        </authorList>
    </citation>
    <scope>NUCLEOTIDE SEQUENCE [LARGE SCALE GENOMIC DNA]</scope>
    <source>
        <strain evidence="9 10">GSS01</strain>
    </source>
</reference>
<keyword evidence="5" id="KW-0249">Electron transport</keyword>
<dbReference type="AlphaFoldDB" id="A0A0C1TL81"/>